<keyword evidence="7" id="KW-1185">Reference proteome</keyword>
<feature type="transmembrane region" description="Helical" evidence="5">
    <location>
        <begin position="267"/>
        <end position="290"/>
    </location>
</feature>
<dbReference type="InterPro" id="IPR008952">
    <property type="entry name" value="Tetraspanin_EC2_sf"/>
</dbReference>
<evidence type="ECO:0000313" key="7">
    <source>
        <dbReference type="Proteomes" id="UP000286415"/>
    </source>
</evidence>
<evidence type="ECO:0000313" key="6">
    <source>
        <dbReference type="EMBL" id="KAG5441145.1"/>
    </source>
</evidence>
<dbReference type="GO" id="GO:0016020">
    <property type="term" value="C:membrane"/>
    <property type="evidence" value="ECO:0007669"/>
    <property type="project" value="UniProtKB-SubCell"/>
</dbReference>
<keyword evidence="4 5" id="KW-0472">Membrane</keyword>
<dbReference type="EMBL" id="NIRI02000077">
    <property type="protein sequence ID" value="KAG5441145.1"/>
    <property type="molecule type" value="Genomic_DNA"/>
</dbReference>
<feature type="transmembrane region" description="Helical" evidence="5">
    <location>
        <begin position="129"/>
        <end position="151"/>
    </location>
</feature>
<dbReference type="Proteomes" id="UP000286415">
    <property type="component" value="Unassembled WGS sequence"/>
</dbReference>
<feature type="transmembrane region" description="Helical" evidence="5">
    <location>
        <begin position="29"/>
        <end position="51"/>
    </location>
</feature>
<protein>
    <recommendedName>
        <fullName evidence="8">Tetraspanin-CD63 receptor</fullName>
    </recommendedName>
</protein>
<reference evidence="6 7" key="2">
    <citation type="journal article" date="2021" name="Genomics">
        <title>High-quality reference genome for Clonorchis sinensis.</title>
        <authorList>
            <person name="Young N.D."/>
            <person name="Stroehlein A.J."/>
            <person name="Kinkar L."/>
            <person name="Wang T."/>
            <person name="Sohn W.M."/>
            <person name="Chang B.C.H."/>
            <person name="Kaur P."/>
            <person name="Weisz D."/>
            <person name="Dudchenko O."/>
            <person name="Aiden E.L."/>
            <person name="Korhonen P.K."/>
            <person name="Gasser R.B."/>
        </authorList>
    </citation>
    <scope>NUCLEOTIDE SEQUENCE [LARGE SCALE GENOMIC DNA]</scope>
    <source>
        <strain evidence="6">Cs-k2</strain>
    </source>
</reference>
<feature type="transmembrane region" description="Helical" evidence="5">
    <location>
        <begin position="57"/>
        <end position="75"/>
    </location>
</feature>
<dbReference type="AlphaFoldDB" id="A0A8T1LX36"/>
<reference evidence="6 7" key="1">
    <citation type="journal article" date="2018" name="Biotechnol. Adv.">
        <title>Improved genomic resources and new bioinformatic workflow for the carcinogenic parasite Clonorchis sinensis: Biotechnological implications.</title>
        <authorList>
            <person name="Wang D."/>
            <person name="Korhonen P.K."/>
            <person name="Gasser R.B."/>
            <person name="Young N.D."/>
        </authorList>
    </citation>
    <scope>NUCLEOTIDE SEQUENCE [LARGE SCALE GENOMIC DNA]</scope>
    <source>
        <strain evidence="6">Cs-k2</strain>
    </source>
</reference>
<dbReference type="InterPro" id="IPR018499">
    <property type="entry name" value="Tetraspanin/Peripherin"/>
</dbReference>
<feature type="transmembrane region" description="Helical" evidence="5">
    <location>
        <begin position="96"/>
        <end position="117"/>
    </location>
</feature>
<comment type="caution">
    <text evidence="6">The sequence shown here is derived from an EMBL/GenBank/DDBJ whole genome shotgun (WGS) entry which is preliminary data.</text>
</comment>
<keyword evidence="2 5" id="KW-0812">Transmembrane</keyword>
<dbReference type="SUPFAM" id="SSF48652">
    <property type="entry name" value="Tetraspanin"/>
    <property type="match status" value="1"/>
</dbReference>
<dbReference type="OrthoDB" id="6131345at2759"/>
<evidence type="ECO:0000256" key="1">
    <source>
        <dbReference type="ARBA" id="ARBA00004141"/>
    </source>
</evidence>
<dbReference type="Pfam" id="PF00335">
    <property type="entry name" value="Tetraspanin"/>
    <property type="match status" value="1"/>
</dbReference>
<evidence type="ECO:0000256" key="4">
    <source>
        <dbReference type="ARBA" id="ARBA00023136"/>
    </source>
</evidence>
<proteinExistence type="predicted"/>
<evidence type="ECO:0000256" key="3">
    <source>
        <dbReference type="ARBA" id="ARBA00022989"/>
    </source>
</evidence>
<evidence type="ECO:0008006" key="8">
    <source>
        <dbReference type="Google" id="ProtNLM"/>
    </source>
</evidence>
<name>A0A8T1LX36_CLOSI</name>
<keyword evidence="3 5" id="KW-1133">Transmembrane helix</keyword>
<comment type="subcellular location">
    <subcellularLocation>
        <location evidence="1">Membrane</location>
        <topology evidence="1">Multi-pass membrane protein</topology>
    </subcellularLocation>
</comment>
<evidence type="ECO:0000256" key="2">
    <source>
        <dbReference type="ARBA" id="ARBA00022692"/>
    </source>
</evidence>
<gene>
    <name evidence="6" type="ORF">CSKR_102757</name>
</gene>
<sequence length="295" mass="32613">MVSQENEESSRRRHLSCCERMLCNIPCRIVLFVINLISSIIAALLIGFGALMVWGNSVMEVVLMKVLFPLISAFTQKGDSEGIKQIVQRLMTTSAPIGYAIFAVGLFVLIISVIGYIGACFNSKTAFKLYVSILGFLVIVLLAGIITYFAMKTKATDFVENLFLECVHSYVNMETNDGNSLVVGFISPALGCCGLHNSSEFTSMKSNDTYGGKSYTGLKHPIICCKMDEHYQLVYDDCPAKFTANNSNVYTPCQEPLRNEVLRYFDYLVFGLAGLMGLLLTLICFTSFTICVDIV</sequence>
<accession>A0A8T1LX36</accession>
<organism evidence="6 7">
    <name type="scientific">Clonorchis sinensis</name>
    <name type="common">Chinese liver fluke</name>
    <dbReference type="NCBI Taxonomy" id="79923"/>
    <lineage>
        <taxon>Eukaryota</taxon>
        <taxon>Metazoa</taxon>
        <taxon>Spiralia</taxon>
        <taxon>Lophotrochozoa</taxon>
        <taxon>Platyhelminthes</taxon>
        <taxon>Trematoda</taxon>
        <taxon>Digenea</taxon>
        <taxon>Opisthorchiida</taxon>
        <taxon>Opisthorchiata</taxon>
        <taxon>Opisthorchiidae</taxon>
        <taxon>Clonorchis</taxon>
    </lineage>
</organism>
<evidence type="ECO:0000256" key="5">
    <source>
        <dbReference type="SAM" id="Phobius"/>
    </source>
</evidence>